<keyword evidence="1" id="KW-1133">Transmembrane helix</keyword>
<protein>
    <submittedName>
        <fullName evidence="3">CPBP family intramembrane metalloprotease</fullName>
    </submittedName>
</protein>
<dbReference type="InterPro" id="IPR003675">
    <property type="entry name" value="Rce1/LyrA-like_dom"/>
</dbReference>
<dbReference type="InterPro" id="IPR042150">
    <property type="entry name" value="MmRce1-like"/>
</dbReference>
<keyword evidence="3" id="KW-0645">Protease</keyword>
<dbReference type="PANTHER" id="PTHR35797:SF1">
    <property type="entry name" value="PROTEASE"/>
    <property type="match status" value="1"/>
</dbReference>
<evidence type="ECO:0000259" key="2">
    <source>
        <dbReference type="Pfam" id="PF02517"/>
    </source>
</evidence>
<keyword evidence="1" id="KW-0812">Transmembrane</keyword>
<dbReference type="PANTHER" id="PTHR35797">
    <property type="entry name" value="PROTEASE-RELATED"/>
    <property type="match status" value="1"/>
</dbReference>
<feature type="transmembrane region" description="Helical" evidence="1">
    <location>
        <begin position="155"/>
        <end position="177"/>
    </location>
</feature>
<keyword evidence="3" id="KW-0482">Metalloprotease</keyword>
<evidence type="ECO:0000313" key="4">
    <source>
        <dbReference type="Proteomes" id="UP000290365"/>
    </source>
</evidence>
<feature type="transmembrane region" description="Helical" evidence="1">
    <location>
        <begin position="12"/>
        <end position="36"/>
    </location>
</feature>
<sequence length="294" mass="32598">MKEQNETARRRSFSLGLYLLIVFGLSWPFQIVSVIWGRNLLLIIALNASAMMMVTVGTYICGRYIFGDGFKGAGWNWGKPRHYLAVLGLAAFLWLVPEGIDLLAGTLKLPAHLSLVRFWPVLLPFITLIPGFGEEFGWRGYMLPRLLQRMSTRRAILLHSFIWWSWHLPLTVGNTVMGAIAKAVPGPTIIITAVSVILLSVIPVVCHGILFAYIWNRAHSLAVSSVYHAAFDGMRDALGAIIGLGPTAGIWANIVLLVLGLILLWKGDWRNLHTWSQEAASENPASYAHTVDTL</sequence>
<evidence type="ECO:0000313" key="3">
    <source>
        <dbReference type="EMBL" id="QBD76868.1"/>
    </source>
</evidence>
<dbReference type="OrthoDB" id="157689at2"/>
<dbReference type="Proteomes" id="UP000290365">
    <property type="component" value="Chromosome"/>
</dbReference>
<organism evidence="3 4">
    <name type="scientific">Ktedonosporobacter rubrisoli</name>
    <dbReference type="NCBI Taxonomy" id="2509675"/>
    <lineage>
        <taxon>Bacteria</taxon>
        <taxon>Bacillati</taxon>
        <taxon>Chloroflexota</taxon>
        <taxon>Ktedonobacteria</taxon>
        <taxon>Ktedonobacterales</taxon>
        <taxon>Ktedonosporobacteraceae</taxon>
        <taxon>Ktedonosporobacter</taxon>
    </lineage>
</organism>
<dbReference type="KEGG" id="kbs:EPA93_12980"/>
<keyword evidence="4" id="KW-1185">Reference proteome</keyword>
<dbReference type="GO" id="GO:0080120">
    <property type="term" value="P:CAAX-box protein maturation"/>
    <property type="evidence" value="ECO:0007669"/>
    <property type="project" value="UniProtKB-ARBA"/>
</dbReference>
<evidence type="ECO:0000256" key="1">
    <source>
        <dbReference type="SAM" id="Phobius"/>
    </source>
</evidence>
<dbReference type="GO" id="GO:0008237">
    <property type="term" value="F:metallopeptidase activity"/>
    <property type="evidence" value="ECO:0007669"/>
    <property type="project" value="UniProtKB-KW"/>
</dbReference>
<feature type="transmembrane region" description="Helical" evidence="1">
    <location>
        <begin position="116"/>
        <end position="134"/>
    </location>
</feature>
<dbReference type="GO" id="GO:0004175">
    <property type="term" value="F:endopeptidase activity"/>
    <property type="evidence" value="ECO:0007669"/>
    <property type="project" value="UniProtKB-ARBA"/>
</dbReference>
<accession>A0A4P6JNI3</accession>
<feature type="domain" description="CAAX prenyl protease 2/Lysostaphin resistance protein A-like" evidence="2">
    <location>
        <begin position="120"/>
        <end position="234"/>
    </location>
</feature>
<reference evidence="3 4" key="1">
    <citation type="submission" date="2019-01" db="EMBL/GenBank/DDBJ databases">
        <title>Ktedonosporobacter rubrisoli SCAWS-G2.</title>
        <authorList>
            <person name="Huang Y."/>
            <person name="Yan B."/>
        </authorList>
    </citation>
    <scope>NUCLEOTIDE SEQUENCE [LARGE SCALE GENOMIC DNA]</scope>
    <source>
        <strain evidence="3 4">SCAWS-G2</strain>
    </source>
</reference>
<proteinExistence type="predicted"/>
<dbReference type="Pfam" id="PF02517">
    <property type="entry name" value="Rce1-like"/>
    <property type="match status" value="1"/>
</dbReference>
<dbReference type="GO" id="GO:0006508">
    <property type="term" value="P:proteolysis"/>
    <property type="evidence" value="ECO:0007669"/>
    <property type="project" value="UniProtKB-KW"/>
</dbReference>
<keyword evidence="1" id="KW-0472">Membrane</keyword>
<feature type="transmembrane region" description="Helical" evidence="1">
    <location>
        <begin position="237"/>
        <end position="265"/>
    </location>
</feature>
<name>A0A4P6JNI3_KTERU</name>
<keyword evidence="3" id="KW-0378">Hydrolase</keyword>
<dbReference type="RefSeq" id="WP_129887932.1">
    <property type="nucleotide sequence ID" value="NZ_CP035758.1"/>
</dbReference>
<gene>
    <name evidence="3" type="ORF">EPA93_12980</name>
</gene>
<feature type="transmembrane region" description="Helical" evidence="1">
    <location>
        <begin position="42"/>
        <end position="62"/>
    </location>
</feature>
<feature type="transmembrane region" description="Helical" evidence="1">
    <location>
        <begin position="83"/>
        <end position="104"/>
    </location>
</feature>
<dbReference type="AlphaFoldDB" id="A0A4P6JNI3"/>
<dbReference type="EMBL" id="CP035758">
    <property type="protein sequence ID" value="QBD76868.1"/>
    <property type="molecule type" value="Genomic_DNA"/>
</dbReference>
<feature type="transmembrane region" description="Helical" evidence="1">
    <location>
        <begin position="189"/>
        <end position="216"/>
    </location>
</feature>